<dbReference type="InterPro" id="IPR006179">
    <property type="entry name" value="5_nucleotidase/apyrase"/>
</dbReference>
<dbReference type="PANTHER" id="PTHR11575:SF24">
    <property type="entry name" value="5'-NUCLEOTIDASE"/>
    <property type="match status" value="1"/>
</dbReference>
<dbReference type="InterPro" id="IPR029052">
    <property type="entry name" value="Metallo-depent_PP-like"/>
</dbReference>
<dbReference type="Pfam" id="PF02872">
    <property type="entry name" value="5_nucleotid_C"/>
    <property type="match status" value="1"/>
</dbReference>
<comment type="caution">
    <text evidence="6">The sequence shown here is derived from an EMBL/GenBank/DDBJ whole genome shotgun (WGS) entry which is preliminary data.</text>
</comment>
<keyword evidence="7" id="KW-1185">Reference proteome</keyword>
<reference evidence="7" key="1">
    <citation type="journal article" date="2019" name="Int. J. Syst. Evol. Microbiol.">
        <title>The Global Catalogue of Microorganisms (GCM) 10K type strain sequencing project: providing services to taxonomists for standard genome sequencing and annotation.</title>
        <authorList>
            <consortium name="The Broad Institute Genomics Platform"/>
            <consortium name="The Broad Institute Genome Sequencing Center for Infectious Disease"/>
            <person name="Wu L."/>
            <person name="Ma J."/>
        </authorList>
    </citation>
    <scope>NUCLEOTIDE SEQUENCE [LARGE SCALE GENOMIC DNA]</scope>
    <source>
        <strain evidence="7">JCM 14331</strain>
    </source>
</reference>
<dbReference type="PROSITE" id="PS51257">
    <property type="entry name" value="PROKAR_LIPOPROTEIN"/>
    <property type="match status" value="1"/>
</dbReference>
<keyword evidence="2" id="KW-0732">Signal</keyword>
<accession>A0ABP3PAA2</accession>
<dbReference type="InterPro" id="IPR008334">
    <property type="entry name" value="5'-Nucleotdase_C"/>
</dbReference>
<feature type="domain" description="Calcineurin-like phosphoesterase" evidence="4">
    <location>
        <begin position="30"/>
        <end position="265"/>
    </location>
</feature>
<dbReference type="InterPro" id="IPR036907">
    <property type="entry name" value="5'-Nucleotdase_C_sf"/>
</dbReference>
<dbReference type="PRINTS" id="PR01607">
    <property type="entry name" value="APYRASEFAMLY"/>
</dbReference>
<evidence type="ECO:0000256" key="2">
    <source>
        <dbReference type="ARBA" id="ARBA00022729"/>
    </source>
</evidence>
<name>A0ABP3PAA2_9GAMM</name>
<proteinExistence type="inferred from homology"/>
<organism evidence="6 7">
    <name type="scientific">Rheinheimera aquimaris</name>
    <dbReference type="NCBI Taxonomy" id="412437"/>
    <lineage>
        <taxon>Bacteria</taxon>
        <taxon>Pseudomonadati</taxon>
        <taxon>Pseudomonadota</taxon>
        <taxon>Gammaproteobacteria</taxon>
        <taxon>Chromatiales</taxon>
        <taxon>Chromatiaceae</taxon>
        <taxon>Rheinheimera</taxon>
    </lineage>
</organism>
<evidence type="ECO:0000313" key="6">
    <source>
        <dbReference type="EMBL" id="GAA0563456.1"/>
    </source>
</evidence>
<dbReference type="EMBL" id="BAAAEO010000006">
    <property type="protein sequence ID" value="GAA0563456.1"/>
    <property type="molecule type" value="Genomic_DNA"/>
</dbReference>
<dbReference type="Gene3D" id="3.90.780.10">
    <property type="entry name" value="5'-Nucleotidase, C-terminal domain"/>
    <property type="match status" value="1"/>
</dbReference>
<dbReference type="Proteomes" id="UP001501169">
    <property type="component" value="Unassembled WGS sequence"/>
</dbReference>
<evidence type="ECO:0000256" key="3">
    <source>
        <dbReference type="RuleBase" id="RU362119"/>
    </source>
</evidence>
<dbReference type="PANTHER" id="PTHR11575">
    <property type="entry name" value="5'-NUCLEOTIDASE-RELATED"/>
    <property type="match status" value="1"/>
</dbReference>
<dbReference type="Gene3D" id="3.60.21.10">
    <property type="match status" value="1"/>
</dbReference>
<keyword evidence="3" id="KW-0547">Nucleotide-binding</keyword>
<comment type="similarity">
    <text evidence="1 3">Belongs to the 5'-nucleotidase family.</text>
</comment>
<dbReference type="Pfam" id="PF00149">
    <property type="entry name" value="Metallophos"/>
    <property type="match status" value="1"/>
</dbReference>
<evidence type="ECO:0000313" key="7">
    <source>
        <dbReference type="Proteomes" id="UP001501169"/>
    </source>
</evidence>
<dbReference type="RefSeq" id="WP_226768102.1">
    <property type="nucleotide sequence ID" value="NZ_BAAAEO010000006.1"/>
</dbReference>
<dbReference type="InterPro" id="IPR006146">
    <property type="entry name" value="5'-Nucleotdase_CS"/>
</dbReference>
<keyword evidence="3" id="KW-0378">Hydrolase</keyword>
<dbReference type="SUPFAM" id="SSF55816">
    <property type="entry name" value="5'-nucleotidase (syn. UDP-sugar hydrolase), C-terminal domain"/>
    <property type="match status" value="1"/>
</dbReference>
<evidence type="ECO:0000259" key="5">
    <source>
        <dbReference type="Pfam" id="PF02872"/>
    </source>
</evidence>
<evidence type="ECO:0000259" key="4">
    <source>
        <dbReference type="Pfam" id="PF00149"/>
    </source>
</evidence>
<dbReference type="PROSITE" id="PS00785">
    <property type="entry name" value="5_NUCLEOTIDASE_1"/>
    <property type="match status" value="1"/>
</dbReference>
<sequence>MRILSLLSISVFFSVGCATQPPSENALTLNIIHINDTHSHFDASPASVMQDGEPVYTFIGGHPRILTQAQQLKQRSVQDKIPALFLHGGDAFKGSAYFELFEQRINIDVLNRMHIDAMALGNHEFDIGLAKLSDFIGKVNFPLLAANVDTAEEPALAGSKNIKPYALFVVEQHQLHAIADIAEAKGRELVAVFGLALEDMRAIAPETGALVFHNEIHSAQRAVDMLTAQGVKHIIALTHLGHQRDLAVASAVNGIDAIVGGHSHSLLGDFRHWGLGQQRPYAELVINPDGQGRTCVVQAGQFAQAIGQAQLSFNNAGQLIRCNGQNTLLASRDYFSSAQRNEQSRFTGRKQHNTEQYVAALPRTAIVAEDASLRQLLDTKYKPAVSRAYGEQIAVAERKINHVRLPGSGGSSNHGSELAGLVADAMVYWLNRSDVRAVSGQNVDFALIGAGNIRSAIEAGNVYEGHVRLDVLPFNTPLSVISISGAQLEKLLTETISATLVPGAHSGKFPYTGKLRYIASEVAAGKAELSQLQFWRDGKWQNIQPEHVYTMATTQYLADGNDGWQVLQQIQQHSSDRRDIILQHGQPAVFSVNKVTATMDSSGATSFSAVYNDIGKLPCDAQGADCKVAARAVIDYLKATPSLLSQPRQPTVTLLR</sequence>
<dbReference type="InterPro" id="IPR004843">
    <property type="entry name" value="Calcineurin-like_PHP"/>
</dbReference>
<gene>
    <name evidence="6" type="ORF">GCM10009098_34490</name>
</gene>
<feature type="domain" description="5'-Nucleotidase C-terminal" evidence="5">
    <location>
        <begin position="412"/>
        <end position="568"/>
    </location>
</feature>
<protein>
    <submittedName>
        <fullName evidence="6">Bifunctional metallophosphatase/5'-nucleotidase</fullName>
    </submittedName>
</protein>
<dbReference type="SUPFAM" id="SSF56300">
    <property type="entry name" value="Metallo-dependent phosphatases"/>
    <property type="match status" value="1"/>
</dbReference>
<evidence type="ECO:0000256" key="1">
    <source>
        <dbReference type="ARBA" id="ARBA00006654"/>
    </source>
</evidence>